<feature type="transmembrane region" description="Helical" evidence="8">
    <location>
        <begin position="168"/>
        <end position="188"/>
    </location>
</feature>
<dbReference type="GO" id="GO:0005886">
    <property type="term" value="C:plasma membrane"/>
    <property type="evidence" value="ECO:0007669"/>
    <property type="project" value="UniProtKB-SubCell"/>
</dbReference>
<dbReference type="InterPro" id="IPR035906">
    <property type="entry name" value="MetI-like_sf"/>
</dbReference>
<evidence type="ECO:0000256" key="1">
    <source>
        <dbReference type="ARBA" id="ARBA00004429"/>
    </source>
</evidence>
<feature type="transmembrane region" description="Helical" evidence="8">
    <location>
        <begin position="296"/>
        <end position="321"/>
    </location>
</feature>
<dbReference type="Proteomes" id="UP000309174">
    <property type="component" value="Unassembled WGS sequence"/>
</dbReference>
<dbReference type="PANTHER" id="PTHR43357:SF4">
    <property type="entry name" value="INNER MEMBRANE ABC TRANSPORTER PERMEASE PROTEIN YDCV"/>
    <property type="match status" value="1"/>
</dbReference>
<dbReference type="InterPro" id="IPR000515">
    <property type="entry name" value="MetI-like"/>
</dbReference>
<sequence length="331" mass="35674">MGDGRDARDDAAGGRHRADHDRAAAHQGEGHGGAVSTVELTAARDAAARPAPPPGSRRRGRRSPATPLEKVLRWGLRAVVTLVLGFLVTPIVIVVLESFNSVDYLSFPLEGWSLTHYRRFFADSAWVDASLLSAKIALLAALIATVIGTVAAWGLARSEARGKGLVFALLYSPLLIPIIVLAMSYYFTFADLKVIGHWQLISVAYSVMGIPYVLVAVSNALQQFDPELENAARTLGAGMTRTLLRITLPSLTSAISAGALFAFVIAFDEAVIILFVSGSGSVTLPRKLWDSVRYDLTPTLAVAGTILIAVCVGLFLLSELIKILRERRERR</sequence>
<dbReference type="PANTHER" id="PTHR43357">
    <property type="entry name" value="INNER MEMBRANE ABC TRANSPORTER PERMEASE PROTEIN YDCV"/>
    <property type="match status" value="1"/>
</dbReference>
<evidence type="ECO:0000313" key="12">
    <source>
        <dbReference type="Proteomes" id="UP000309174"/>
    </source>
</evidence>
<dbReference type="CDD" id="cd06261">
    <property type="entry name" value="TM_PBP2"/>
    <property type="match status" value="1"/>
</dbReference>
<dbReference type="AlphaFoldDB" id="A0A5C4J464"/>
<dbReference type="Gene3D" id="1.10.3720.10">
    <property type="entry name" value="MetI-like"/>
    <property type="match status" value="1"/>
</dbReference>
<dbReference type="EMBL" id="VCKW01000196">
    <property type="protein sequence ID" value="TMQ91650.1"/>
    <property type="molecule type" value="Genomic_DNA"/>
</dbReference>
<feature type="transmembrane region" description="Helical" evidence="8">
    <location>
        <begin position="136"/>
        <end position="156"/>
    </location>
</feature>
<comment type="similarity">
    <text evidence="8">Belongs to the binding-protein-dependent transport system permease family.</text>
</comment>
<feature type="region of interest" description="Disordered" evidence="9">
    <location>
        <begin position="1"/>
        <end position="64"/>
    </location>
</feature>
<accession>A0A5C4J464</accession>
<evidence type="ECO:0000313" key="11">
    <source>
        <dbReference type="EMBL" id="TMQ91650.1"/>
    </source>
</evidence>
<evidence type="ECO:0000256" key="4">
    <source>
        <dbReference type="ARBA" id="ARBA00022519"/>
    </source>
</evidence>
<evidence type="ECO:0000256" key="5">
    <source>
        <dbReference type="ARBA" id="ARBA00022692"/>
    </source>
</evidence>
<evidence type="ECO:0000256" key="7">
    <source>
        <dbReference type="ARBA" id="ARBA00023136"/>
    </source>
</evidence>
<comment type="caution">
    <text evidence="11">The sequence shown here is derived from an EMBL/GenBank/DDBJ whole genome shotgun (WGS) entry which is preliminary data.</text>
</comment>
<keyword evidence="4" id="KW-0997">Cell inner membrane</keyword>
<feature type="transmembrane region" description="Helical" evidence="8">
    <location>
        <begin position="200"/>
        <end position="222"/>
    </location>
</feature>
<evidence type="ECO:0000259" key="10">
    <source>
        <dbReference type="PROSITE" id="PS50928"/>
    </source>
</evidence>
<evidence type="ECO:0000256" key="2">
    <source>
        <dbReference type="ARBA" id="ARBA00022448"/>
    </source>
</evidence>
<evidence type="ECO:0000256" key="9">
    <source>
        <dbReference type="SAM" id="MobiDB-lite"/>
    </source>
</evidence>
<feature type="transmembrane region" description="Helical" evidence="8">
    <location>
        <begin position="74"/>
        <end position="96"/>
    </location>
</feature>
<dbReference type="GO" id="GO:0055085">
    <property type="term" value="P:transmembrane transport"/>
    <property type="evidence" value="ECO:0007669"/>
    <property type="project" value="InterPro"/>
</dbReference>
<dbReference type="SUPFAM" id="SSF161098">
    <property type="entry name" value="MetI-like"/>
    <property type="match status" value="1"/>
</dbReference>
<organism evidence="11 12">
    <name type="scientific">Actinomadura soli</name>
    <dbReference type="NCBI Taxonomy" id="2508997"/>
    <lineage>
        <taxon>Bacteria</taxon>
        <taxon>Bacillati</taxon>
        <taxon>Actinomycetota</taxon>
        <taxon>Actinomycetes</taxon>
        <taxon>Streptosporangiales</taxon>
        <taxon>Thermomonosporaceae</taxon>
        <taxon>Actinomadura</taxon>
    </lineage>
</organism>
<feature type="domain" description="ABC transmembrane type-1" evidence="10">
    <location>
        <begin position="130"/>
        <end position="318"/>
    </location>
</feature>
<evidence type="ECO:0000256" key="8">
    <source>
        <dbReference type="RuleBase" id="RU363032"/>
    </source>
</evidence>
<feature type="transmembrane region" description="Helical" evidence="8">
    <location>
        <begin position="243"/>
        <end position="276"/>
    </location>
</feature>
<dbReference type="OrthoDB" id="6496035at2"/>
<keyword evidence="12" id="KW-1185">Reference proteome</keyword>
<keyword evidence="2 8" id="KW-0813">Transport</keyword>
<keyword evidence="7 8" id="KW-0472">Membrane</keyword>
<evidence type="ECO:0000256" key="3">
    <source>
        <dbReference type="ARBA" id="ARBA00022475"/>
    </source>
</evidence>
<gene>
    <name evidence="11" type="ORF">ETD83_29885</name>
</gene>
<feature type="compositionally biased region" description="Basic and acidic residues" evidence="9">
    <location>
        <begin position="1"/>
        <end position="24"/>
    </location>
</feature>
<comment type="subcellular location">
    <subcellularLocation>
        <location evidence="1">Cell inner membrane</location>
        <topology evidence="1">Multi-pass membrane protein</topology>
    </subcellularLocation>
    <subcellularLocation>
        <location evidence="8">Cell membrane</location>
        <topology evidence="8">Multi-pass membrane protein</topology>
    </subcellularLocation>
</comment>
<dbReference type="Pfam" id="PF00528">
    <property type="entry name" value="BPD_transp_1"/>
    <property type="match status" value="1"/>
</dbReference>
<keyword evidence="6 8" id="KW-1133">Transmembrane helix</keyword>
<dbReference type="PROSITE" id="PS50928">
    <property type="entry name" value="ABC_TM1"/>
    <property type="match status" value="1"/>
</dbReference>
<protein>
    <submittedName>
        <fullName evidence="11">ABC transporter permease</fullName>
    </submittedName>
</protein>
<reference evidence="11 12" key="1">
    <citation type="submission" date="2019-05" db="EMBL/GenBank/DDBJ databases">
        <title>Draft genome sequence of Actinomadura sp. 14C53.</title>
        <authorList>
            <person name="Saricaoglu S."/>
            <person name="Isik K."/>
        </authorList>
    </citation>
    <scope>NUCLEOTIDE SEQUENCE [LARGE SCALE GENOMIC DNA]</scope>
    <source>
        <strain evidence="11 12">14C53</strain>
    </source>
</reference>
<evidence type="ECO:0000256" key="6">
    <source>
        <dbReference type="ARBA" id="ARBA00022989"/>
    </source>
</evidence>
<proteinExistence type="inferred from homology"/>
<keyword evidence="3" id="KW-1003">Cell membrane</keyword>
<name>A0A5C4J464_9ACTN</name>
<keyword evidence="5 8" id="KW-0812">Transmembrane</keyword>